<dbReference type="SUPFAM" id="SSF52087">
    <property type="entry name" value="CRAL/TRIO domain"/>
    <property type="match status" value="1"/>
</dbReference>
<evidence type="ECO:0000313" key="3">
    <source>
        <dbReference type="Proteomes" id="UP001295684"/>
    </source>
</evidence>
<dbReference type="EMBL" id="CAMPGE010014154">
    <property type="protein sequence ID" value="CAI2372844.1"/>
    <property type="molecule type" value="Genomic_DNA"/>
</dbReference>
<dbReference type="SMART" id="SM00516">
    <property type="entry name" value="SEC14"/>
    <property type="match status" value="1"/>
</dbReference>
<gene>
    <name evidence="2" type="ORF">ECRASSUSDP1_LOCUS14178</name>
</gene>
<dbReference type="PANTHER" id="PTHR46818">
    <property type="entry name" value="DOMAIN-CONTAINING PROTEIN, PUTATIVE-RELATED"/>
    <property type="match status" value="1"/>
</dbReference>
<dbReference type="Proteomes" id="UP001295684">
    <property type="component" value="Unassembled WGS sequence"/>
</dbReference>
<dbReference type="Gene3D" id="3.40.525.10">
    <property type="entry name" value="CRAL-TRIO lipid binding domain"/>
    <property type="match status" value="1"/>
</dbReference>
<dbReference type="InterPro" id="IPR001251">
    <property type="entry name" value="CRAL-TRIO_dom"/>
</dbReference>
<dbReference type="PANTHER" id="PTHR46818:SF1">
    <property type="entry name" value="CHROMOSOME UNDETERMINED SCAFFOLD_125, WHOLE GENOME SHOTGUN SEQUENCE"/>
    <property type="match status" value="1"/>
</dbReference>
<dbReference type="InterPro" id="IPR036273">
    <property type="entry name" value="CRAL/TRIO_N_dom_sf"/>
</dbReference>
<keyword evidence="3" id="KW-1185">Reference proteome</keyword>
<feature type="domain" description="CRAL-TRIO" evidence="1">
    <location>
        <begin position="154"/>
        <end position="303"/>
    </location>
</feature>
<evidence type="ECO:0000313" key="2">
    <source>
        <dbReference type="EMBL" id="CAI2372844.1"/>
    </source>
</evidence>
<dbReference type="CDD" id="cd00170">
    <property type="entry name" value="SEC14"/>
    <property type="match status" value="1"/>
</dbReference>
<dbReference type="Pfam" id="PF00650">
    <property type="entry name" value="CRAL_TRIO"/>
    <property type="match status" value="1"/>
</dbReference>
<reference evidence="2" key="1">
    <citation type="submission" date="2023-07" db="EMBL/GenBank/DDBJ databases">
        <authorList>
            <consortium name="AG Swart"/>
            <person name="Singh M."/>
            <person name="Singh A."/>
            <person name="Seah K."/>
            <person name="Emmerich C."/>
        </authorList>
    </citation>
    <scope>NUCLEOTIDE SEQUENCE</scope>
    <source>
        <strain evidence="2">DP1</strain>
    </source>
</reference>
<protein>
    <recommendedName>
        <fullName evidence="1">CRAL-TRIO domain-containing protein</fullName>
    </recommendedName>
</protein>
<sequence>METVEVDYDDVDIKDTCITPDMVDLVEKEDYIYYYIDPEAAKPDIVDRYTPEDWTIFFNHGKDEKERMIYPIEGPYTEKEEEAYEQLIEQFEANGGVPDEMDKRRCMRFLVTNHFKIKDTITNIHSHLEWRKKIKPMVLNETHKNMLDEGYIYIHGRDKCLRPICCANLGVINKLGCEVDDGVFMNWFVCFYLIENFLCKGKVENWLFVADYCGLSLTKLPTKTLKKIMTEAQEHLKCRVRMFFYFNVTFGLRAIWTMVSPFLDKIIKHKTIMTGELKDDRFLSLAHPSQIEEKFGGEASNVSQFWPPYCPSAEYDVQETSLSS</sequence>
<accession>A0AAD2CVN7</accession>
<dbReference type="InterPro" id="IPR036865">
    <property type="entry name" value="CRAL-TRIO_dom_sf"/>
</dbReference>
<name>A0AAD2CVN7_EUPCR</name>
<organism evidence="2 3">
    <name type="scientific">Euplotes crassus</name>
    <dbReference type="NCBI Taxonomy" id="5936"/>
    <lineage>
        <taxon>Eukaryota</taxon>
        <taxon>Sar</taxon>
        <taxon>Alveolata</taxon>
        <taxon>Ciliophora</taxon>
        <taxon>Intramacronucleata</taxon>
        <taxon>Spirotrichea</taxon>
        <taxon>Hypotrichia</taxon>
        <taxon>Euplotida</taxon>
        <taxon>Euplotidae</taxon>
        <taxon>Moneuplotes</taxon>
    </lineage>
</organism>
<dbReference type="PROSITE" id="PS50191">
    <property type="entry name" value="CRAL_TRIO"/>
    <property type="match status" value="1"/>
</dbReference>
<evidence type="ECO:0000259" key="1">
    <source>
        <dbReference type="PROSITE" id="PS50191"/>
    </source>
</evidence>
<dbReference type="SUPFAM" id="SSF46938">
    <property type="entry name" value="CRAL/TRIO N-terminal domain"/>
    <property type="match status" value="1"/>
</dbReference>
<dbReference type="AlphaFoldDB" id="A0AAD2CVN7"/>
<comment type="caution">
    <text evidence="2">The sequence shown here is derived from an EMBL/GenBank/DDBJ whole genome shotgun (WGS) entry which is preliminary data.</text>
</comment>
<proteinExistence type="predicted"/>